<feature type="transmembrane region" description="Helical" evidence="2">
    <location>
        <begin position="183"/>
        <end position="200"/>
    </location>
</feature>
<evidence type="ECO:0000256" key="1">
    <source>
        <dbReference type="SAM" id="MobiDB-lite"/>
    </source>
</evidence>
<keyword evidence="2" id="KW-0812">Transmembrane</keyword>
<sequence>MSFSMADSHGPGHHELSSSSLIQSSQVSHAYTPGETSESKISHKPETNLAISLNDQNRNKPWKPLTLRAPTIVAYLLTTVALIALIEYINKISIEKKALFFPDEAGDFPVGVVFCYQYLPQMIVVALGVGWAAVDLDVKRLEPYFRLSKPEGATASNSIFLHYPFEFIAFVPINAARRGHWNVFWAGLALCLIFWGIAPFNSSLLTTHPVTRDIETPFKSLKSLIPFQNQTEAMSASFLYTSYSVTWLGEKVHPFLTKELIAIPFKPASYGKDREYLPQGNESWTALTRVYQTELSCTPAEIKAVNETTYKFSTNRCTHVGAPLPDLHTPYHTQNMMYIGFGNYQSGRSFFFLNKEECRDPNLFLAIWAKSLDARNRSDLLDLNALYCKPSYHYQTHEVTVDGTSGSIMKAEPVGRRTNFTQEDKVIDIIRFEGNVGDAATVPGVNPGYFSAFAPNGEIKLADWHLVYPRNQISYVRGLSPGNKFDDYRDPMTFRNGLDRMHKLLFNNALETLLVDDSDGEEVVGKRVVTNTGIVVVPLIAHILAGTLGLVVVCLGGVFLVSNDRQNNLASDPDTLGTKMALVAHSEMLLRDFNGTDECSAPDLCMEPRKYKLGTWGGGGEYRLDVVGGRDNPLVRTPHASCTVPHSGKLVSPVELSIWIGLAATLVNSALLTLLVVLYKSSLRWNGLPTLSDTQFVSQIIFSFFPTAIATLLEPFWVLVGRYHALFQPYIELRRGNASPASSLGLKYTNIPPVLIAPRALRHGHIFLFLASMMVITANILAVALGGIFDQSSQPLTSNIIVTYHSTTSIYTGTRTVDLLGEALKTFAKDKQEPWLVLNTNVIEGTDLPPWVTDEFYFLPFEWGSREKTGLRTSMTQGYGGNLTCQLLAGNTYQQISHMRGRTGEIGVVMPVSGGDFVRCRDIFEMDPQLLKSGTHPFAVEWVHDLEASNPNDKKAVRGCRGLILAAWGRGEVNQRKTASETAIDIQVDIDMQSNTTIICSQQISTGVFRVTVDGEGRVKRSKLIGELKYDDPEIFNPSASVRNFTAQLAMLLRAPPRQIFNPGIMHNDNASHSFSLFIGEYLIKKTLSDPATPSPSFEDAQQALSKFYKRFFTILLAQNRNTIFFPAGNMSRSEVGQFESIQPRMSMDPVMFYIAVAILGFQLLAGTIIFALTPRRLLPRFPYNLASEISFFYASSALSDVSGTANMTSAMRRRHLKRLGGTYGYGKFRGSDGENHVGIERMSMIRGYKEAVVTTSSSSLIPETTMVRTAAAVTSANSSPPQGGEDSVEGGGFCGRGSSRAGFGGGSDWDPGRERG</sequence>
<evidence type="ECO:0000313" key="4">
    <source>
        <dbReference type="Proteomes" id="UP000244722"/>
    </source>
</evidence>
<dbReference type="OrthoDB" id="3248909at2759"/>
<gene>
    <name evidence="3" type="ORF">B9Z19DRAFT_1129183</name>
</gene>
<feature type="region of interest" description="Disordered" evidence="1">
    <location>
        <begin position="1274"/>
        <end position="1317"/>
    </location>
</feature>
<protein>
    <submittedName>
        <fullName evidence="3">Uncharacterized protein</fullName>
    </submittedName>
</protein>
<dbReference type="STRING" id="42251.A0A2T6ZMT4"/>
<feature type="region of interest" description="Disordered" evidence="1">
    <location>
        <begin position="1"/>
        <end position="20"/>
    </location>
</feature>
<name>A0A2T6ZMT4_TUBBO</name>
<dbReference type="InterPro" id="IPR021840">
    <property type="entry name" value="DUF3433"/>
</dbReference>
<dbReference type="Proteomes" id="UP000244722">
    <property type="component" value="Unassembled WGS sequence"/>
</dbReference>
<dbReference type="PANTHER" id="PTHR37544:SF3">
    <property type="entry name" value="SPRAY"/>
    <property type="match status" value="1"/>
</dbReference>
<keyword evidence="4" id="KW-1185">Reference proteome</keyword>
<organism evidence="3 4">
    <name type="scientific">Tuber borchii</name>
    <name type="common">White truffle</name>
    <dbReference type="NCBI Taxonomy" id="42251"/>
    <lineage>
        <taxon>Eukaryota</taxon>
        <taxon>Fungi</taxon>
        <taxon>Dikarya</taxon>
        <taxon>Ascomycota</taxon>
        <taxon>Pezizomycotina</taxon>
        <taxon>Pezizomycetes</taxon>
        <taxon>Pezizales</taxon>
        <taxon>Tuberaceae</taxon>
        <taxon>Tuber</taxon>
    </lineage>
</organism>
<proteinExistence type="predicted"/>
<dbReference type="Pfam" id="PF11915">
    <property type="entry name" value="DUF3433"/>
    <property type="match status" value="2"/>
</dbReference>
<reference evidence="3 4" key="1">
    <citation type="submission" date="2017-04" db="EMBL/GenBank/DDBJ databases">
        <title>Draft genome sequence of Tuber borchii Vittad., a whitish edible truffle.</title>
        <authorList>
            <consortium name="DOE Joint Genome Institute"/>
            <person name="Murat C."/>
            <person name="Kuo A."/>
            <person name="Barry K.W."/>
            <person name="Clum A."/>
            <person name="Dockter R.B."/>
            <person name="Fauchery L."/>
            <person name="Iotti M."/>
            <person name="Kohler A."/>
            <person name="Labutti K."/>
            <person name="Lindquist E.A."/>
            <person name="Lipzen A."/>
            <person name="Ohm R.A."/>
            <person name="Wang M."/>
            <person name="Grigoriev I.V."/>
            <person name="Zambonelli A."/>
            <person name="Martin F.M."/>
        </authorList>
    </citation>
    <scope>NUCLEOTIDE SEQUENCE [LARGE SCALE GENOMIC DNA]</scope>
    <source>
        <strain evidence="3 4">Tbo3840</strain>
    </source>
</reference>
<feature type="transmembrane region" description="Helical" evidence="2">
    <location>
        <begin position="154"/>
        <end position="176"/>
    </location>
</feature>
<keyword evidence="2" id="KW-1133">Transmembrane helix</keyword>
<accession>A0A2T6ZMT4</accession>
<feature type="transmembrane region" description="Helical" evidence="2">
    <location>
        <begin position="656"/>
        <end position="679"/>
    </location>
</feature>
<evidence type="ECO:0000313" key="3">
    <source>
        <dbReference type="EMBL" id="PUU76809.1"/>
    </source>
</evidence>
<feature type="transmembrane region" description="Helical" evidence="2">
    <location>
        <begin position="72"/>
        <end position="89"/>
    </location>
</feature>
<feature type="transmembrane region" description="Helical" evidence="2">
    <location>
        <begin position="766"/>
        <end position="789"/>
    </location>
</feature>
<feature type="transmembrane region" description="Helical" evidence="2">
    <location>
        <begin position="539"/>
        <end position="561"/>
    </location>
</feature>
<dbReference type="EMBL" id="NESQ01000174">
    <property type="protein sequence ID" value="PUU76809.1"/>
    <property type="molecule type" value="Genomic_DNA"/>
</dbReference>
<dbReference type="PANTHER" id="PTHR37544">
    <property type="entry name" value="SPRAY-RELATED"/>
    <property type="match status" value="1"/>
</dbReference>
<feature type="transmembrane region" description="Helical" evidence="2">
    <location>
        <begin position="110"/>
        <end position="134"/>
    </location>
</feature>
<comment type="caution">
    <text evidence="3">The sequence shown here is derived from an EMBL/GenBank/DDBJ whole genome shotgun (WGS) entry which is preliminary data.</text>
</comment>
<keyword evidence="2" id="KW-0472">Membrane</keyword>
<feature type="transmembrane region" description="Helical" evidence="2">
    <location>
        <begin position="699"/>
        <end position="720"/>
    </location>
</feature>
<evidence type="ECO:0000256" key="2">
    <source>
        <dbReference type="SAM" id="Phobius"/>
    </source>
</evidence>
<feature type="transmembrane region" description="Helical" evidence="2">
    <location>
        <begin position="1151"/>
        <end position="1173"/>
    </location>
</feature>